<accession>A0A7K1GHU7</accession>
<reference evidence="1 2" key="1">
    <citation type="journal article" date="2006" name="Int. J. Syst. Evol. Microbiol.">
        <title>Myroides pelagicus sp. nov., isolated from seawater in Thailand.</title>
        <authorList>
            <person name="Yoon J."/>
            <person name="Maneerat S."/>
            <person name="Kawai F."/>
            <person name="Yokota A."/>
        </authorList>
    </citation>
    <scope>NUCLEOTIDE SEQUENCE [LARGE SCALE GENOMIC DNA]</scope>
    <source>
        <strain evidence="1 2">SM1T</strain>
    </source>
</reference>
<keyword evidence="2" id="KW-1185">Reference proteome</keyword>
<proteinExistence type="predicted"/>
<comment type="caution">
    <text evidence="1">The sequence shown here is derived from an EMBL/GenBank/DDBJ whole genome shotgun (WGS) entry which is preliminary data.</text>
</comment>
<gene>
    <name evidence="1" type="ORF">GJV77_00570</name>
</gene>
<name>A0A7K1GHU7_9FLAO</name>
<dbReference type="RefSeq" id="WP_155034410.1">
    <property type="nucleotide sequence ID" value="NZ_JBHTIG010000060.1"/>
</dbReference>
<organism evidence="1 2">
    <name type="scientific">Myroides pelagicus</name>
    <dbReference type="NCBI Taxonomy" id="270914"/>
    <lineage>
        <taxon>Bacteria</taxon>
        <taxon>Pseudomonadati</taxon>
        <taxon>Bacteroidota</taxon>
        <taxon>Flavobacteriia</taxon>
        <taxon>Flavobacteriales</taxon>
        <taxon>Flavobacteriaceae</taxon>
        <taxon>Myroides</taxon>
    </lineage>
</organism>
<dbReference type="Proteomes" id="UP000488936">
    <property type="component" value="Unassembled WGS sequence"/>
</dbReference>
<protein>
    <submittedName>
        <fullName evidence="1">Helix-turn-helix domain-containing protein</fullName>
    </submittedName>
</protein>
<dbReference type="OrthoDB" id="1821976at2"/>
<dbReference type="Pfam" id="PF13730">
    <property type="entry name" value="HTH_36"/>
    <property type="match status" value="1"/>
</dbReference>
<sequence length="218" mass="25828">MEPNYYANIPANVRYDKQLPPNAKLLYGELTALSNREGFCWAGNDYFSELYDVSTETISRWISALKKGGYIEVELFKKEGNKRKISIDKKVKTYCEKSQDLLTKTSRPIDENVKSNKENITINNTSNRKALEFLKENSFSLYENFEMRFKKQISDFTKFCELFDLKFDEEGLEYTVRKINNRLTRFAINYCENEKKRYVGNQQQVTQPVVQQYQKIRF</sequence>
<evidence type="ECO:0000313" key="2">
    <source>
        <dbReference type="Proteomes" id="UP000488936"/>
    </source>
</evidence>
<dbReference type="EMBL" id="WMJY01000001">
    <property type="protein sequence ID" value="MTH28420.1"/>
    <property type="molecule type" value="Genomic_DNA"/>
</dbReference>
<dbReference type="AlphaFoldDB" id="A0A7K1GHU7"/>
<evidence type="ECO:0000313" key="1">
    <source>
        <dbReference type="EMBL" id="MTH28420.1"/>
    </source>
</evidence>